<comment type="caution">
    <text evidence="1">The sequence shown here is derived from an EMBL/GenBank/DDBJ whole genome shotgun (WGS) entry which is preliminary data.</text>
</comment>
<sequence>MLAGNKYLITKPSITNITNIYSQIPNLYRILKRKVLISGSIKEPKTYNISDLFFSFQSSNDVYNVPMDITKKLNVELKIMKKSKKTIVSSNG</sequence>
<dbReference type="AlphaFoldDB" id="A0A3M7PWQ9"/>
<organism evidence="1 2">
    <name type="scientific">Brachionus plicatilis</name>
    <name type="common">Marine rotifer</name>
    <name type="synonym">Brachionus muelleri</name>
    <dbReference type="NCBI Taxonomy" id="10195"/>
    <lineage>
        <taxon>Eukaryota</taxon>
        <taxon>Metazoa</taxon>
        <taxon>Spiralia</taxon>
        <taxon>Gnathifera</taxon>
        <taxon>Rotifera</taxon>
        <taxon>Eurotatoria</taxon>
        <taxon>Monogononta</taxon>
        <taxon>Pseudotrocha</taxon>
        <taxon>Ploima</taxon>
        <taxon>Brachionidae</taxon>
        <taxon>Brachionus</taxon>
    </lineage>
</organism>
<keyword evidence="2" id="KW-1185">Reference proteome</keyword>
<proteinExistence type="predicted"/>
<dbReference type="EMBL" id="REGN01008584">
    <property type="protein sequence ID" value="RNA03215.1"/>
    <property type="molecule type" value="Genomic_DNA"/>
</dbReference>
<accession>A0A3M7PWQ9</accession>
<gene>
    <name evidence="1" type="ORF">BpHYR1_028873</name>
</gene>
<reference evidence="1 2" key="1">
    <citation type="journal article" date="2018" name="Sci. Rep.">
        <title>Genomic signatures of local adaptation to the degree of environmental predictability in rotifers.</title>
        <authorList>
            <person name="Franch-Gras L."/>
            <person name="Hahn C."/>
            <person name="Garcia-Roger E.M."/>
            <person name="Carmona M.J."/>
            <person name="Serra M."/>
            <person name="Gomez A."/>
        </authorList>
    </citation>
    <scope>NUCLEOTIDE SEQUENCE [LARGE SCALE GENOMIC DNA]</scope>
    <source>
        <strain evidence="1">HYR1</strain>
    </source>
</reference>
<name>A0A3M7PWQ9_BRAPC</name>
<dbReference type="Proteomes" id="UP000276133">
    <property type="component" value="Unassembled WGS sequence"/>
</dbReference>
<protein>
    <submittedName>
        <fullName evidence="1">Uncharacterized protein</fullName>
    </submittedName>
</protein>
<evidence type="ECO:0000313" key="1">
    <source>
        <dbReference type="EMBL" id="RNA03215.1"/>
    </source>
</evidence>
<evidence type="ECO:0000313" key="2">
    <source>
        <dbReference type="Proteomes" id="UP000276133"/>
    </source>
</evidence>